<reference evidence="3 4" key="1">
    <citation type="submission" date="2019-02" db="EMBL/GenBank/DDBJ databases">
        <title>Draft genome sequences of novel Actinobacteria.</title>
        <authorList>
            <person name="Sahin N."/>
            <person name="Ay H."/>
            <person name="Saygin H."/>
        </authorList>
    </citation>
    <scope>NUCLEOTIDE SEQUENCE [LARGE SCALE GENOMIC DNA]</scope>
    <source>
        <strain evidence="3 4">KC603</strain>
    </source>
</reference>
<dbReference type="EMBL" id="SMKL01000035">
    <property type="protein sequence ID" value="TDC50008.1"/>
    <property type="molecule type" value="Genomic_DNA"/>
</dbReference>
<accession>A0A4R4RK62</accession>
<dbReference type="GO" id="GO:0016020">
    <property type="term" value="C:membrane"/>
    <property type="evidence" value="ECO:0007669"/>
    <property type="project" value="TreeGrafter"/>
</dbReference>
<dbReference type="PANTHER" id="PTHR43798">
    <property type="entry name" value="MONOACYLGLYCEROL LIPASE"/>
    <property type="match status" value="1"/>
</dbReference>
<dbReference type="AlphaFoldDB" id="A0A4R4RK62"/>
<keyword evidence="1 3" id="KW-0378">Hydrolase</keyword>
<gene>
    <name evidence="3" type="ORF">E1212_16420</name>
</gene>
<dbReference type="InterPro" id="IPR000073">
    <property type="entry name" value="AB_hydrolase_1"/>
</dbReference>
<dbReference type="InterPro" id="IPR050266">
    <property type="entry name" value="AB_hydrolase_sf"/>
</dbReference>
<dbReference type="OrthoDB" id="9804723at2"/>
<keyword evidence="4" id="KW-1185">Reference proteome</keyword>
<name>A0A4R4RK62_9ACTN</name>
<dbReference type="Pfam" id="PF12697">
    <property type="entry name" value="Abhydrolase_6"/>
    <property type="match status" value="1"/>
</dbReference>
<evidence type="ECO:0000313" key="4">
    <source>
        <dbReference type="Proteomes" id="UP000295621"/>
    </source>
</evidence>
<dbReference type="SUPFAM" id="SSF53474">
    <property type="entry name" value="alpha/beta-Hydrolases"/>
    <property type="match status" value="1"/>
</dbReference>
<dbReference type="InterPro" id="IPR029058">
    <property type="entry name" value="AB_hydrolase_fold"/>
</dbReference>
<protein>
    <submittedName>
        <fullName evidence="3">Alpha/beta hydrolase</fullName>
    </submittedName>
</protein>
<evidence type="ECO:0000313" key="3">
    <source>
        <dbReference type="EMBL" id="TDC50008.1"/>
    </source>
</evidence>
<dbReference type="GO" id="GO:0016787">
    <property type="term" value="F:hydrolase activity"/>
    <property type="evidence" value="ECO:0007669"/>
    <property type="project" value="UniProtKB-KW"/>
</dbReference>
<dbReference type="Gene3D" id="3.40.50.1820">
    <property type="entry name" value="alpha/beta hydrolase"/>
    <property type="match status" value="1"/>
</dbReference>
<evidence type="ECO:0000259" key="2">
    <source>
        <dbReference type="Pfam" id="PF12697"/>
    </source>
</evidence>
<comment type="caution">
    <text evidence="3">The sequence shown here is derived from an EMBL/GenBank/DDBJ whole genome shotgun (WGS) entry which is preliminary data.</text>
</comment>
<organism evidence="3 4">
    <name type="scientific">Jiangella ureilytica</name>
    <dbReference type="NCBI Taxonomy" id="2530374"/>
    <lineage>
        <taxon>Bacteria</taxon>
        <taxon>Bacillati</taxon>
        <taxon>Actinomycetota</taxon>
        <taxon>Actinomycetes</taxon>
        <taxon>Jiangellales</taxon>
        <taxon>Jiangellaceae</taxon>
        <taxon>Jiangella</taxon>
    </lineage>
</organism>
<evidence type="ECO:0000256" key="1">
    <source>
        <dbReference type="ARBA" id="ARBA00022801"/>
    </source>
</evidence>
<dbReference type="RefSeq" id="WP_131984345.1">
    <property type="nucleotide sequence ID" value="NZ_SMKL01000035.1"/>
</dbReference>
<dbReference type="PRINTS" id="PR00111">
    <property type="entry name" value="ABHYDROLASE"/>
</dbReference>
<dbReference type="PANTHER" id="PTHR43798:SF31">
    <property type="entry name" value="AB HYDROLASE SUPERFAMILY PROTEIN YCLE"/>
    <property type="match status" value="1"/>
</dbReference>
<dbReference type="Proteomes" id="UP000295621">
    <property type="component" value="Unassembled WGS sequence"/>
</dbReference>
<feature type="domain" description="AB hydrolase-1" evidence="2">
    <location>
        <begin position="32"/>
        <end position="252"/>
    </location>
</feature>
<sequence length="269" mass="27696">MLRLSSIETSRGNALSVATVSPTGLAGNRSAVLLVHPINMRKECWLGLLPALAAERTCVLVDLAGHGESTDDDFSIEAWVADCVDLVEQLGLSDLHVVGGSLGGAIAIGLAAALPDRIRSITGLGSAVAGDAAERGNSPAPADADAVDALFAGLAREAVAPGRPADVVGTVRLLTNRHGADVVTRVLRAAYTADATGWMPAVRCPALWATGEHDVTCSLAQSERIAERLSGRHVALPGVGHLPMIEDPGLVLEHLLPHLHAADARPASA</sequence>
<proteinExistence type="predicted"/>